<comment type="caution">
    <text evidence="1">The sequence shown here is derived from an EMBL/GenBank/DDBJ whole genome shotgun (WGS) entry which is preliminary data.</text>
</comment>
<protein>
    <submittedName>
        <fullName evidence="1">Uncharacterized protein</fullName>
    </submittedName>
</protein>
<gene>
    <name evidence="1" type="ORF">WCD41_08900</name>
</gene>
<dbReference type="Proteomes" id="UP001370100">
    <property type="component" value="Unassembled WGS sequence"/>
</dbReference>
<proteinExistence type="predicted"/>
<dbReference type="EMBL" id="JBBEGL010000002">
    <property type="protein sequence ID" value="MEJ2886567.1"/>
    <property type="molecule type" value="Genomic_DNA"/>
</dbReference>
<evidence type="ECO:0000313" key="2">
    <source>
        <dbReference type="Proteomes" id="UP001370100"/>
    </source>
</evidence>
<dbReference type="RefSeq" id="WP_337713042.1">
    <property type="nucleotide sequence ID" value="NZ_JBBEGL010000002.1"/>
</dbReference>
<reference evidence="1 2" key="1">
    <citation type="submission" date="2024-03" db="EMBL/GenBank/DDBJ databases">
        <title>Actinomycetospora sp. OC33-EN06, a novel actinomycete isolated from wild orchid (Aerides multiflora).</title>
        <authorList>
            <person name="Suriyachadkun C."/>
        </authorList>
    </citation>
    <scope>NUCLEOTIDE SEQUENCE [LARGE SCALE GENOMIC DNA]</scope>
    <source>
        <strain evidence="1 2">OC33-EN06</strain>
    </source>
</reference>
<keyword evidence="2" id="KW-1185">Reference proteome</keyword>
<name>A0ABU8N3M2_9PSEU</name>
<sequence length="115" mass="12602">MRADVYKDEAAARLARQASETLAEMLAHSQAQPAGPDRFDWSSDALDELARAVVTIGEIVDRCTSRLPVDDDPEAIVDATRELATAIVRRRNTLLAENAAARLHRAQVIPIRRAG</sequence>
<accession>A0ABU8N3M2</accession>
<evidence type="ECO:0000313" key="1">
    <source>
        <dbReference type="EMBL" id="MEJ2886567.1"/>
    </source>
</evidence>
<organism evidence="1 2">
    <name type="scientific">Actinomycetospora aeridis</name>
    <dbReference type="NCBI Taxonomy" id="3129231"/>
    <lineage>
        <taxon>Bacteria</taxon>
        <taxon>Bacillati</taxon>
        <taxon>Actinomycetota</taxon>
        <taxon>Actinomycetes</taxon>
        <taxon>Pseudonocardiales</taxon>
        <taxon>Pseudonocardiaceae</taxon>
        <taxon>Actinomycetospora</taxon>
    </lineage>
</organism>